<dbReference type="PRINTS" id="PR00111">
    <property type="entry name" value="ABHYDROLASE"/>
</dbReference>
<feature type="domain" description="AB hydrolase-1" evidence="1">
    <location>
        <begin position="75"/>
        <end position="175"/>
    </location>
</feature>
<dbReference type="EMBL" id="QDDL01000002">
    <property type="protein sequence ID" value="PVZ70303.1"/>
    <property type="molecule type" value="Genomic_DNA"/>
</dbReference>
<dbReference type="GO" id="GO:0016787">
    <property type="term" value="F:hydrolase activity"/>
    <property type="evidence" value="ECO:0007669"/>
    <property type="project" value="UniProtKB-KW"/>
</dbReference>
<dbReference type="InterPro" id="IPR000639">
    <property type="entry name" value="Epox_hydrolase-like"/>
</dbReference>
<keyword evidence="3" id="KW-1185">Reference proteome</keyword>
<dbReference type="InterPro" id="IPR000073">
    <property type="entry name" value="AB_hydrolase_1"/>
</dbReference>
<name>A0A2V1GXC4_9GAMM</name>
<keyword evidence="2" id="KW-0378">Hydrolase</keyword>
<comment type="caution">
    <text evidence="2">The sequence shown here is derived from an EMBL/GenBank/DDBJ whole genome shotgun (WGS) entry which is preliminary data.</text>
</comment>
<evidence type="ECO:0000313" key="3">
    <source>
        <dbReference type="Proteomes" id="UP000244906"/>
    </source>
</evidence>
<organism evidence="2 3">
    <name type="scientific">Pelagibaculum spongiae</name>
    <dbReference type="NCBI Taxonomy" id="2080658"/>
    <lineage>
        <taxon>Bacteria</taxon>
        <taxon>Pseudomonadati</taxon>
        <taxon>Pseudomonadota</taxon>
        <taxon>Gammaproteobacteria</taxon>
        <taxon>Oceanospirillales</taxon>
        <taxon>Pelagibaculum</taxon>
    </lineage>
</organism>
<dbReference type="PANTHER" id="PTHR46438">
    <property type="entry name" value="ALPHA/BETA-HYDROLASES SUPERFAMILY PROTEIN"/>
    <property type="match status" value="1"/>
</dbReference>
<reference evidence="2 3" key="1">
    <citation type="submission" date="2018-04" db="EMBL/GenBank/DDBJ databases">
        <title>Thalassorhabdus spongiae gen. nov., sp. nov., isolated from a marine sponge in South-West Iceland.</title>
        <authorList>
            <person name="Knobloch S."/>
            <person name="Daussin A."/>
            <person name="Johannsson R."/>
            <person name="Marteinsson V.T."/>
        </authorList>
    </citation>
    <scope>NUCLEOTIDE SEQUENCE [LARGE SCALE GENOMIC DNA]</scope>
    <source>
        <strain evidence="2 3">Hp12</strain>
    </source>
</reference>
<sequence>MTRTNKNKGHAMLLKKLAISLLLSMIMLLQGCSTLGMNSVTQQEMNQKYADQTTGSRFIEIDGLQVHYRDQGEGPVLLLLHGILDSLHTWDKWIEEFGEGYRIVRLDYPGFGLTGGWQDGEYSKERWLAFFDQFLNKIGIDQPIHVVGNSLGGGFAWQLAVARPERVKTIVMIDPAGYAVDGTPWPVTLASTPLIGSVMRYSTPPFIFRQGVKQVFGNPDNINPADVERFVDLSTLQGNRSAYVDVFRYLTKMLEEREAMLKQIPNIQVPVQLQWGEKDPWFPADIETAMWKKDLPYIDLVIFEGVGHMPQLEVPKKSAQAAMGFIEKND</sequence>
<dbReference type="Gene3D" id="3.40.50.1820">
    <property type="entry name" value="alpha/beta hydrolase"/>
    <property type="match status" value="1"/>
</dbReference>
<accession>A0A2V1GXC4</accession>
<dbReference type="PRINTS" id="PR00412">
    <property type="entry name" value="EPOXHYDRLASE"/>
</dbReference>
<dbReference type="PANTHER" id="PTHR46438:SF11">
    <property type="entry name" value="LIPASE-RELATED"/>
    <property type="match status" value="1"/>
</dbReference>
<proteinExistence type="predicted"/>
<dbReference type="Proteomes" id="UP000244906">
    <property type="component" value="Unassembled WGS sequence"/>
</dbReference>
<dbReference type="AlphaFoldDB" id="A0A2V1GXC4"/>
<evidence type="ECO:0000259" key="1">
    <source>
        <dbReference type="Pfam" id="PF00561"/>
    </source>
</evidence>
<dbReference type="Pfam" id="PF00561">
    <property type="entry name" value="Abhydrolase_1"/>
    <property type="match status" value="1"/>
</dbReference>
<dbReference type="SUPFAM" id="SSF53474">
    <property type="entry name" value="alpha/beta-Hydrolases"/>
    <property type="match status" value="1"/>
</dbReference>
<evidence type="ECO:0000313" key="2">
    <source>
        <dbReference type="EMBL" id="PVZ70303.1"/>
    </source>
</evidence>
<dbReference type="InterPro" id="IPR029058">
    <property type="entry name" value="AB_hydrolase_fold"/>
</dbReference>
<gene>
    <name evidence="2" type="ORF">DC094_06820</name>
</gene>
<protein>
    <submittedName>
        <fullName evidence="2">Alpha/beta hydrolase</fullName>
    </submittedName>
</protein>
<dbReference type="PROSITE" id="PS51257">
    <property type="entry name" value="PROKAR_LIPOPROTEIN"/>
    <property type="match status" value="1"/>
</dbReference>